<evidence type="ECO:0000259" key="4">
    <source>
        <dbReference type="PROSITE" id="PS50949"/>
    </source>
</evidence>
<dbReference type="RefSeq" id="WP_119513532.1">
    <property type="nucleotide sequence ID" value="NZ_QXFK01000016.1"/>
</dbReference>
<proteinExistence type="predicted"/>
<dbReference type="SUPFAM" id="SSF46785">
    <property type="entry name" value="Winged helix' DNA-binding domain"/>
    <property type="match status" value="1"/>
</dbReference>
<keyword evidence="1" id="KW-0805">Transcription regulation</keyword>
<dbReference type="Pfam" id="PF07702">
    <property type="entry name" value="UTRA"/>
    <property type="match status" value="1"/>
</dbReference>
<evidence type="ECO:0000256" key="2">
    <source>
        <dbReference type="ARBA" id="ARBA00023125"/>
    </source>
</evidence>
<evidence type="ECO:0000256" key="3">
    <source>
        <dbReference type="ARBA" id="ARBA00023163"/>
    </source>
</evidence>
<protein>
    <submittedName>
        <fullName evidence="5">GntR family transcriptional regulator</fullName>
    </submittedName>
</protein>
<dbReference type="Pfam" id="PF00392">
    <property type="entry name" value="GntR"/>
    <property type="match status" value="1"/>
</dbReference>
<dbReference type="Proteomes" id="UP000285092">
    <property type="component" value="Unassembled WGS sequence"/>
</dbReference>
<dbReference type="PANTHER" id="PTHR44846:SF1">
    <property type="entry name" value="MANNOSYL-D-GLYCERATE TRANSPORT_METABOLISM SYSTEM REPRESSOR MNGR-RELATED"/>
    <property type="match status" value="1"/>
</dbReference>
<keyword evidence="3" id="KW-0804">Transcription</keyword>
<dbReference type="PRINTS" id="PR00035">
    <property type="entry name" value="HTHGNTR"/>
</dbReference>
<sequence>MNALQGLKSTFNTTAGTPLYQRLTKVLRGAIESSLWDADDPLPSERDIAETLEISRVTVRKAIDGLVEDGLLVRKRGSGTFVAGRVEKSFATLTSFTEDMVSRGRKVRSDWLMRERGLVTPEESLSLSLSPGAAVLRFHRLRCADNVPMAIEYATVPAACLPSEHAVEDSLYEALRIRNQRPVRALQRLRAVLFTEEQAKLMLVEPGSAGLFIERIGFNAAGAAVEWTRSYYRGDAYDFVAELNLGN</sequence>
<dbReference type="InterPro" id="IPR011663">
    <property type="entry name" value="UTRA"/>
</dbReference>
<dbReference type="InterPro" id="IPR036388">
    <property type="entry name" value="WH-like_DNA-bd_sf"/>
</dbReference>
<accession>A0A418NHR9</accession>
<comment type="caution">
    <text evidence="5">The sequence shown here is derived from an EMBL/GenBank/DDBJ whole genome shotgun (WGS) entry which is preliminary data.</text>
</comment>
<dbReference type="InterPro" id="IPR036390">
    <property type="entry name" value="WH_DNA-bd_sf"/>
</dbReference>
<keyword evidence="2" id="KW-0238">DNA-binding</keyword>
<gene>
    <name evidence="5" type="ORF">D2V04_10070</name>
</gene>
<dbReference type="SMART" id="SM00866">
    <property type="entry name" value="UTRA"/>
    <property type="match status" value="1"/>
</dbReference>
<dbReference type="InterPro" id="IPR000524">
    <property type="entry name" value="Tscrpt_reg_HTH_GntR"/>
</dbReference>
<dbReference type="OrthoDB" id="7173258at2"/>
<dbReference type="PANTHER" id="PTHR44846">
    <property type="entry name" value="MANNOSYL-D-GLYCERATE TRANSPORT/METABOLISM SYSTEM REPRESSOR MNGR-RELATED"/>
    <property type="match status" value="1"/>
</dbReference>
<dbReference type="EMBL" id="QXFK01000016">
    <property type="protein sequence ID" value="RIV78201.1"/>
    <property type="molecule type" value="Genomic_DNA"/>
</dbReference>
<dbReference type="SUPFAM" id="SSF64288">
    <property type="entry name" value="Chorismate lyase-like"/>
    <property type="match status" value="1"/>
</dbReference>
<keyword evidence="6" id="KW-1185">Reference proteome</keyword>
<dbReference type="Gene3D" id="3.40.1410.10">
    <property type="entry name" value="Chorismate lyase-like"/>
    <property type="match status" value="1"/>
</dbReference>
<feature type="domain" description="HTH gntR-type" evidence="4">
    <location>
        <begin position="17"/>
        <end position="85"/>
    </location>
</feature>
<name>A0A418NHR9_9SPHN</name>
<dbReference type="GO" id="GO:0003700">
    <property type="term" value="F:DNA-binding transcription factor activity"/>
    <property type="evidence" value="ECO:0007669"/>
    <property type="project" value="InterPro"/>
</dbReference>
<organism evidence="5 6">
    <name type="scientific">Pelagerythrobacter aerophilus</name>
    <dbReference type="NCBI Taxonomy" id="2306995"/>
    <lineage>
        <taxon>Bacteria</taxon>
        <taxon>Pseudomonadati</taxon>
        <taxon>Pseudomonadota</taxon>
        <taxon>Alphaproteobacteria</taxon>
        <taxon>Sphingomonadales</taxon>
        <taxon>Erythrobacteraceae</taxon>
        <taxon>Pelagerythrobacter</taxon>
    </lineage>
</organism>
<dbReference type="InterPro" id="IPR050679">
    <property type="entry name" value="Bact_HTH_transcr_reg"/>
</dbReference>
<dbReference type="Gene3D" id="1.10.10.10">
    <property type="entry name" value="Winged helix-like DNA-binding domain superfamily/Winged helix DNA-binding domain"/>
    <property type="match status" value="1"/>
</dbReference>
<dbReference type="GO" id="GO:0003677">
    <property type="term" value="F:DNA binding"/>
    <property type="evidence" value="ECO:0007669"/>
    <property type="project" value="UniProtKB-KW"/>
</dbReference>
<reference evidence="5 6" key="1">
    <citation type="submission" date="2018-08" db="EMBL/GenBank/DDBJ databases">
        <title>Altererythrobacter sp.Ery1 and Ery12, the genome sequencing of novel strains in genus Alterythrobacter.</title>
        <authorList>
            <person name="Cheng H."/>
            <person name="Wu Y.-H."/>
            <person name="Fang C."/>
            <person name="Xu X.-W."/>
        </authorList>
    </citation>
    <scope>NUCLEOTIDE SEQUENCE [LARGE SCALE GENOMIC DNA]</scope>
    <source>
        <strain evidence="5 6">Ery1</strain>
    </source>
</reference>
<dbReference type="GO" id="GO:0045892">
    <property type="term" value="P:negative regulation of DNA-templated transcription"/>
    <property type="evidence" value="ECO:0007669"/>
    <property type="project" value="TreeGrafter"/>
</dbReference>
<evidence type="ECO:0000313" key="5">
    <source>
        <dbReference type="EMBL" id="RIV78201.1"/>
    </source>
</evidence>
<dbReference type="AlphaFoldDB" id="A0A418NHR9"/>
<evidence type="ECO:0000256" key="1">
    <source>
        <dbReference type="ARBA" id="ARBA00023015"/>
    </source>
</evidence>
<dbReference type="InterPro" id="IPR028978">
    <property type="entry name" value="Chorismate_lyase_/UTRA_dom_sf"/>
</dbReference>
<evidence type="ECO:0000313" key="6">
    <source>
        <dbReference type="Proteomes" id="UP000285092"/>
    </source>
</evidence>
<dbReference type="SMART" id="SM00345">
    <property type="entry name" value="HTH_GNTR"/>
    <property type="match status" value="1"/>
</dbReference>
<dbReference type="PROSITE" id="PS50949">
    <property type="entry name" value="HTH_GNTR"/>
    <property type="match status" value="1"/>
</dbReference>
<dbReference type="CDD" id="cd07377">
    <property type="entry name" value="WHTH_GntR"/>
    <property type="match status" value="1"/>
</dbReference>